<evidence type="ECO:0000256" key="2">
    <source>
        <dbReference type="ARBA" id="ARBA00009959"/>
    </source>
</evidence>
<dbReference type="EC" id="3.1.-.-" evidence="9"/>
<accession>A0A378ZWS7</accession>
<gene>
    <name evidence="9" type="primary">cas2</name>
    <name evidence="10" type="ORF">NCTC13350_02550</name>
</gene>
<keyword evidence="7 9" id="KW-0460">Magnesium</keyword>
<evidence type="ECO:0000256" key="7">
    <source>
        <dbReference type="ARBA" id="ARBA00022842"/>
    </source>
</evidence>
<keyword evidence="3 9" id="KW-0540">Nuclease</keyword>
<keyword evidence="5 9" id="KW-0255">Endonuclease</keyword>
<evidence type="ECO:0000256" key="9">
    <source>
        <dbReference type="HAMAP-Rule" id="MF_01471"/>
    </source>
</evidence>
<dbReference type="InterPro" id="IPR019199">
    <property type="entry name" value="Virulence_VapD/CRISPR_Cas2"/>
</dbReference>
<sequence length="108" mass="12739">MNKDIRFMWLMVFFDLPVTTKKERGNATRFRNFLKRDGFLMIQFSVYARICRAEEGVEKHLKRIKSNLPPKGSVRTLQITDKQYARMKLLVGESTKTERKASEQLVLL</sequence>
<dbReference type="EMBL" id="UGSK01000001">
    <property type="protein sequence ID" value="SUB01607.1"/>
    <property type="molecule type" value="Genomic_DNA"/>
</dbReference>
<proteinExistence type="inferred from homology"/>
<evidence type="ECO:0000256" key="5">
    <source>
        <dbReference type="ARBA" id="ARBA00022759"/>
    </source>
</evidence>
<dbReference type="GO" id="GO:0016787">
    <property type="term" value="F:hydrolase activity"/>
    <property type="evidence" value="ECO:0007669"/>
    <property type="project" value="UniProtKB-KW"/>
</dbReference>
<dbReference type="GO" id="GO:0043571">
    <property type="term" value="P:maintenance of CRISPR repeat elements"/>
    <property type="evidence" value="ECO:0007669"/>
    <property type="project" value="UniProtKB-UniRule"/>
</dbReference>
<dbReference type="GO" id="GO:0004521">
    <property type="term" value="F:RNA endonuclease activity"/>
    <property type="evidence" value="ECO:0007669"/>
    <property type="project" value="InterPro"/>
</dbReference>
<dbReference type="RefSeq" id="WP_019966596.1">
    <property type="nucleotide sequence ID" value="NZ_CM011124.1"/>
</dbReference>
<comment type="subunit">
    <text evidence="9">Homodimer, forms a heterotetramer with a Cas1 homodimer.</text>
</comment>
<evidence type="ECO:0000313" key="10">
    <source>
        <dbReference type="EMBL" id="SUB01607.1"/>
    </source>
</evidence>
<dbReference type="GO" id="GO:0046872">
    <property type="term" value="F:metal ion binding"/>
    <property type="evidence" value="ECO:0007669"/>
    <property type="project" value="UniProtKB-UniRule"/>
</dbReference>
<feature type="binding site" evidence="9">
    <location>
        <position position="15"/>
    </location>
    <ligand>
        <name>Mg(2+)</name>
        <dbReference type="ChEBI" id="CHEBI:18420"/>
        <note>catalytic</note>
    </ligand>
</feature>
<dbReference type="AlphaFoldDB" id="A0A378ZWS7"/>
<dbReference type="NCBIfam" id="TIGR01573">
    <property type="entry name" value="cas2"/>
    <property type="match status" value="1"/>
</dbReference>
<dbReference type="CDD" id="cd09638">
    <property type="entry name" value="Cas2_I_II_III"/>
    <property type="match status" value="1"/>
</dbReference>
<name>A0A378ZWS7_9HYPH</name>
<dbReference type="Proteomes" id="UP000255000">
    <property type="component" value="Unassembled WGS sequence"/>
</dbReference>
<evidence type="ECO:0000256" key="4">
    <source>
        <dbReference type="ARBA" id="ARBA00022723"/>
    </source>
</evidence>
<evidence type="ECO:0000256" key="1">
    <source>
        <dbReference type="ARBA" id="ARBA00001946"/>
    </source>
</evidence>
<keyword evidence="8 9" id="KW-0051">Antiviral defense</keyword>
<comment type="cofactor">
    <cofactor evidence="1 9">
        <name>Mg(2+)</name>
        <dbReference type="ChEBI" id="CHEBI:18420"/>
    </cofactor>
</comment>
<dbReference type="HAMAP" id="MF_01471">
    <property type="entry name" value="Cas2"/>
    <property type="match status" value="1"/>
</dbReference>
<dbReference type="Pfam" id="PF09827">
    <property type="entry name" value="CRISPR_Cas2"/>
    <property type="match status" value="1"/>
</dbReference>
<evidence type="ECO:0000313" key="11">
    <source>
        <dbReference type="Proteomes" id="UP000255000"/>
    </source>
</evidence>
<comment type="function">
    <text evidence="9">CRISPR (clustered regularly interspaced short palindromic repeat), is an adaptive immune system that provides protection against mobile genetic elements (viruses, transposable elements and conjugative plasmids). CRISPR clusters contain sequences complementary to antecedent mobile elements and target invading nucleic acids. CRISPR clusters are transcribed and processed into CRISPR RNA (crRNA). Functions as a ssRNA-specific endoribonuclease. Involved in the integration of spacer DNA into the CRISPR cassette.</text>
</comment>
<keyword evidence="6 9" id="KW-0378">Hydrolase</keyword>
<evidence type="ECO:0000256" key="8">
    <source>
        <dbReference type="ARBA" id="ARBA00023118"/>
    </source>
</evidence>
<reference evidence="10 11" key="1">
    <citation type="submission" date="2018-06" db="EMBL/GenBank/DDBJ databases">
        <authorList>
            <consortium name="Pathogen Informatics"/>
            <person name="Doyle S."/>
        </authorList>
    </citation>
    <scope>NUCLEOTIDE SEQUENCE [LARGE SCALE GENOMIC DNA]</scope>
    <source>
        <strain evidence="10 11">NCTC13350</strain>
    </source>
</reference>
<evidence type="ECO:0000256" key="6">
    <source>
        <dbReference type="ARBA" id="ARBA00022801"/>
    </source>
</evidence>
<evidence type="ECO:0000256" key="3">
    <source>
        <dbReference type="ARBA" id="ARBA00022722"/>
    </source>
</evidence>
<keyword evidence="4 9" id="KW-0479">Metal-binding</keyword>
<dbReference type="InterPro" id="IPR021127">
    <property type="entry name" value="CRISPR_associated_Cas2"/>
</dbReference>
<dbReference type="GO" id="GO:0051607">
    <property type="term" value="P:defense response to virus"/>
    <property type="evidence" value="ECO:0007669"/>
    <property type="project" value="UniProtKB-UniRule"/>
</dbReference>
<protein>
    <recommendedName>
        <fullName evidence="9">CRISPR-associated endoribonuclease Cas2</fullName>
        <ecNumber evidence="9">3.1.-.-</ecNumber>
    </recommendedName>
</protein>
<comment type="similarity">
    <text evidence="2 9">Belongs to the CRISPR-associated endoribonuclease Cas2 protein family.</text>
</comment>
<dbReference type="SUPFAM" id="SSF143430">
    <property type="entry name" value="TTP0101/SSO1404-like"/>
    <property type="match status" value="1"/>
</dbReference>
<organism evidence="10 11">
    <name type="scientific">Pannonibacter phragmitetus</name>
    <dbReference type="NCBI Taxonomy" id="121719"/>
    <lineage>
        <taxon>Bacteria</taxon>
        <taxon>Pseudomonadati</taxon>
        <taxon>Pseudomonadota</taxon>
        <taxon>Alphaproteobacteria</taxon>
        <taxon>Hyphomicrobiales</taxon>
        <taxon>Stappiaceae</taxon>
        <taxon>Pannonibacter</taxon>
    </lineage>
</organism>